<dbReference type="KEGG" id="ttr:Tter_1884"/>
<gene>
    <name evidence="3" type="ordered locus">Tter_1884</name>
</gene>
<dbReference type="Proteomes" id="UP000000323">
    <property type="component" value="Chromosome 2"/>
</dbReference>
<organism evidence="3 4">
    <name type="scientific">Thermobaculum terrenum (strain ATCC BAA-798 / CCMEE 7001 / YNP1)</name>
    <dbReference type="NCBI Taxonomy" id="525904"/>
    <lineage>
        <taxon>Bacteria</taxon>
        <taxon>Bacillati</taxon>
        <taxon>Chloroflexota</taxon>
        <taxon>Chloroflexia</taxon>
        <taxon>Candidatus Thermobaculales</taxon>
        <taxon>Candidatus Thermobaculaceae</taxon>
        <taxon>Thermobaculum</taxon>
    </lineage>
</organism>
<evidence type="ECO:0000313" key="4">
    <source>
        <dbReference type="Proteomes" id="UP000000323"/>
    </source>
</evidence>
<dbReference type="Pfam" id="PF22746">
    <property type="entry name" value="SHOCT-like_DUF2089-C"/>
    <property type="match status" value="1"/>
</dbReference>
<protein>
    <recommendedName>
        <fullName evidence="2">YvlB/LiaX N-terminal domain-containing protein</fullName>
    </recommendedName>
</protein>
<reference evidence="4" key="1">
    <citation type="journal article" date="2010" name="Stand. Genomic Sci.">
        <title>Complete genome sequence of 'Thermobaculum terrenum' type strain (YNP1).</title>
        <authorList>
            <person name="Kiss H."/>
            <person name="Cleland D."/>
            <person name="Lapidus A."/>
            <person name="Lucas S."/>
            <person name="Glavina Del Rio T."/>
            <person name="Nolan M."/>
            <person name="Tice H."/>
            <person name="Han C."/>
            <person name="Goodwin L."/>
            <person name="Pitluck S."/>
            <person name="Liolios K."/>
            <person name="Ivanova N."/>
            <person name="Mavromatis K."/>
            <person name="Ovchinnikova G."/>
            <person name="Pati A."/>
            <person name="Chen A."/>
            <person name="Palaniappan K."/>
            <person name="Land M."/>
            <person name="Hauser L."/>
            <person name="Chang Y."/>
            <person name="Jeffries C."/>
            <person name="Lu M."/>
            <person name="Brettin T."/>
            <person name="Detter J."/>
            <person name="Goker M."/>
            <person name="Tindall B."/>
            <person name="Beck B."/>
            <person name="McDermott T."/>
            <person name="Woyke T."/>
            <person name="Bristow J."/>
            <person name="Eisen J."/>
            <person name="Markowitz V."/>
            <person name="Hugenholtz P."/>
            <person name="Kyrpides N."/>
            <person name="Klenk H."/>
            <person name="Cheng J."/>
        </authorList>
    </citation>
    <scope>NUCLEOTIDE SEQUENCE [LARGE SCALE GENOMIC DNA]</scope>
    <source>
        <strain evidence="4">ATCC BAA-798 / YNP1</strain>
    </source>
</reference>
<feature type="region of interest" description="Disordered" evidence="1">
    <location>
        <begin position="137"/>
        <end position="170"/>
    </location>
</feature>
<accession>D1CGB9</accession>
<proteinExistence type="predicted"/>
<name>D1CGB9_THET1</name>
<dbReference type="EMBL" id="CP001826">
    <property type="protein sequence ID" value="ACZ42790.1"/>
    <property type="molecule type" value="Genomic_DNA"/>
</dbReference>
<evidence type="ECO:0000313" key="3">
    <source>
        <dbReference type="EMBL" id="ACZ42790.1"/>
    </source>
</evidence>
<keyword evidence="4" id="KW-1185">Reference proteome</keyword>
<feature type="domain" description="YvlB/LiaX N-terminal" evidence="2">
    <location>
        <begin position="3"/>
        <end position="33"/>
    </location>
</feature>
<dbReference type="eggNOG" id="COG4219">
    <property type="taxonomic scope" value="Bacteria"/>
</dbReference>
<sequence length="170" mass="19098">MNEERRQVLRMLAEGRISPEQAEQLLEALEEGERAAPTPRPEPPGFQQERIGGIDLDKLIEMKAVGITPEYIQEIRALLGNVSLDKITEMRAVGVSPDFVREVTAIVGKLPVDKLVEMRAVGLTPDLLRQWRQGGFDLSGEQGEQSSPEPTFNWDWGRLRPPRRAEESGE</sequence>
<dbReference type="STRING" id="525904.Tter_1884"/>
<feature type="region of interest" description="Disordered" evidence="1">
    <location>
        <begin position="27"/>
        <end position="48"/>
    </location>
</feature>
<evidence type="ECO:0000256" key="1">
    <source>
        <dbReference type="SAM" id="MobiDB-lite"/>
    </source>
</evidence>
<dbReference type="InterPro" id="IPR053959">
    <property type="entry name" value="YvlB/LiaX_N"/>
</dbReference>
<evidence type="ECO:0000259" key="2">
    <source>
        <dbReference type="Pfam" id="PF22746"/>
    </source>
</evidence>
<dbReference type="AlphaFoldDB" id="D1CGB9"/>
<dbReference type="HOGENOM" id="CLU_1569951_0_0_0"/>